<name>A0ABQ3SBB1_9ACTN</name>
<keyword evidence="3" id="KW-1185">Reference proteome</keyword>
<accession>A0ABQ3SBB1</accession>
<comment type="caution">
    <text evidence="2">The sequence shown here is derived from an EMBL/GenBank/DDBJ whole genome shotgun (WGS) entry which is preliminary data.</text>
</comment>
<sequence>MTSGGPGGAPSGTARRGTPLAPPARTPPTSGIHPEAARRRDHNARMTDDWKRRLDALHADLVRRDDPVAWVTEADAVEASRRYPHIALRGPVFGVAARDEAAAEPGWRLLKPVVDGMPQQARDGLNSHLWFKAKDGPDDPAVRRELLAAVAVLERAPADEVEALGVRYRVVRGDEFARTGDDGLEPPRPTDVEPPDPSWEDPGAAPSPDVGYVLDPERDEGPMAGALRLGLRDFTYTGARFPSDVRADSEWAARTHPDVVRLPVGFSVAERDDCGWTPCGPLSATPHEARRSLYEGMARVWAMLYRFDEHKKVLYARAAEAFRAAGRADEARVEDRLFRICRVERMVRLGPDGPEPPRPSDLDEYGPMKLHPTLREDGTVQFDD</sequence>
<proteinExistence type="predicted"/>
<protein>
    <recommendedName>
        <fullName evidence="4">LigA protein</fullName>
    </recommendedName>
</protein>
<evidence type="ECO:0008006" key="4">
    <source>
        <dbReference type="Google" id="ProtNLM"/>
    </source>
</evidence>
<gene>
    <name evidence="2" type="ORF">Saso_70770</name>
</gene>
<evidence type="ECO:0000313" key="3">
    <source>
        <dbReference type="Proteomes" id="UP000649259"/>
    </source>
</evidence>
<feature type="compositionally biased region" description="Gly residues" evidence="1">
    <location>
        <begin position="1"/>
        <end position="10"/>
    </location>
</feature>
<feature type="region of interest" description="Disordered" evidence="1">
    <location>
        <begin position="177"/>
        <end position="211"/>
    </location>
</feature>
<dbReference type="Pfam" id="PF19379">
    <property type="entry name" value="DUF5954"/>
    <property type="match status" value="1"/>
</dbReference>
<dbReference type="InterPro" id="IPR045998">
    <property type="entry name" value="DUF5954"/>
</dbReference>
<evidence type="ECO:0000313" key="2">
    <source>
        <dbReference type="EMBL" id="GHI65427.1"/>
    </source>
</evidence>
<evidence type="ECO:0000256" key="1">
    <source>
        <dbReference type="SAM" id="MobiDB-lite"/>
    </source>
</evidence>
<reference evidence="3" key="1">
    <citation type="submission" date="2023-07" db="EMBL/GenBank/DDBJ databases">
        <title>Whole genome shotgun sequence of Streptomyces cacaoi subsp. asoensis NBRC 13813.</title>
        <authorList>
            <person name="Komaki H."/>
            <person name="Tamura T."/>
        </authorList>
    </citation>
    <scope>NUCLEOTIDE SEQUENCE [LARGE SCALE GENOMIC DNA]</scope>
    <source>
        <strain evidence="3">NBRC 13813</strain>
    </source>
</reference>
<organism evidence="2 3">
    <name type="scientific">Streptomyces asoensis</name>
    <dbReference type="NCBI Taxonomy" id="249586"/>
    <lineage>
        <taxon>Bacteria</taxon>
        <taxon>Bacillati</taxon>
        <taxon>Actinomycetota</taxon>
        <taxon>Actinomycetes</taxon>
        <taxon>Kitasatosporales</taxon>
        <taxon>Streptomycetaceae</taxon>
        <taxon>Streptomyces</taxon>
    </lineage>
</organism>
<feature type="region of interest" description="Disordered" evidence="1">
    <location>
        <begin position="1"/>
        <end position="48"/>
    </location>
</feature>
<feature type="region of interest" description="Disordered" evidence="1">
    <location>
        <begin position="349"/>
        <end position="384"/>
    </location>
</feature>
<feature type="compositionally biased region" description="Basic and acidic residues" evidence="1">
    <location>
        <begin position="35"/>
        <end position="48"/>
    </location>
</feature>
<dbReference type="EMBL" id="BNEB01000005">
    <property type="protein sequence ID" value="GHI65427.1"/>
    <property type="molecule type" value="Genomic_DNA"/>
</dbReference>
<dbReference type="Proteomes" id="UP000649259">
    <property type="component" value="Unassembled WGS sequence"/>
</dbReference>